<evidence type="ECO:0000256" key="3">
    <source>
        <dbReference type="PROSITE-ProRule" id="PRU00221"/>
    </source>
</evidence>
<dbReference type="InterPro" id="IPR042453">
    <property type="entry name" value="WDR53"/>
</dbReference>
<keyword evidence="2" id="KW-0677">Repeat</keyword>
<dbReference type="Proteomes" id="UP000054350">
    <property type="component" value="Unassembled WGS sequence"/>
</dbReference>
<dbReference type="InterPro" id="IPR001680">
    <property type="entry name" value="WD40_rpt"/>
</dbReference>
<evidence type="ECO:0000256" key="2">
    <source>
        <dbReference type="ARBA" id="ARBA00022737"/>
    </source>
</evidence>
<dbReference type="VEuPathDB" id="FungiDB:AMAG_02656"/>
<reference evidence="4 5" key="1">
    <citation type="submission" date="2009-11" db="EMBL/GenBank/DDBJ databases">
        <title>Annotation of Allomyces macrogynus ATCC 38327.</title>
        <authorList>
            <consortium name="The Broad Institute Genome Sequencing Platform"/>
            <person name="Russ C."/>
            <person name="Cuomo C."/>
            <person name="Burger G."/>
            <person name="Gray M.W."/>
            <person name="Holland P.W.H."/>
            <person name="King N."/>
            <person name="Lang F.B.F."/>
            <person name="Roger A.J."/>
            <person name="Ruiz-Trillo I."/>
            <person name="Young S.K."/>
            <person name="Zeng Q."/>
            <person name="Gargeya S."/>
            <person name="Fitzgerald M."/>
            <person name="Haas B."/>
            <person name="Abouelleil A."/>
            <person name="Alvarado L."/>
            <person name="Arachchi H.M."/>
            <person name="Berlin A."/>
            <person name="Chapman S.B."/>
            <person name="Gearin G."/>
            <person name="Goldberg J."/>
            <person name="Griggs A."/>
            <person name="Gujja S."/>
            <person name="Hansen M."/>
            <person name="Heiman D."/>
            <person name="Howarth C."/>
            <person name="Larimer J."/>
            <person name="Lui A."/>
            <person name="MacDonald P.J.P."/>
            <person name="McCowen C."/>
            <person name="Montmayeur A."/>
            <person name="Murphy C."/>
            <person name="Neiman D."/>
            <person name="Pearson M."/>
            <person name="Priest M."/>
            <person name="Roberts A."/>
            <person name="Saif S."/>
            <person name="Shea T."/>
            <person name="Sisk P."/>
            <person name="Stolte C."/>
            <person name="Sykes S."/>
            <person name="Wortman J."/>
            <person name="Nusbaum C."/>
            <person name="Birren B."/>
        </authorList>
    </citation>
    <scope>NUCLEOTIDE SEQUENCE [LARGE SCALE GENOMIC DNA]</scope>
    <source>
        <strain evidence="4 5">ATCC 38327</strain>
    </source>
</reference>
<dbReference type="SMART" id="SM00320">
    <property type="entry name" value="WD40"/>
    <property type="match status" value="2"/>
</dbReference>
<dbReference type="Pfam" id="PF00400">
    <property type="entry name" value="WD40"/>
    <property type="match status" value="1"/>
</dbReference>
<dbReference type="PANTHER" id="PTHR44666:SF1">
    <property type="entry name" value="WD REPEAT-CONTAINING PROTEIN 53"/>
    <property type="match status" value="1"/>
</dbReference>
<gene>
    <name evidence="4" type="ORF">AMAG_02656</name>
</gene>
<sequence>MIPLLWPAHDAPVVVLARSTSSTNSNSDLSAGLATLSLDAATVPAPQALLTTGEDGSVKLWNVDAASATTAESAQALIPPTSNARPPRTVTAVAQSGTRVCSGAVFLPNLQKTKRKSDKAVDTELLTFGIDYLITSWKLVVNSAGAPKMHCLSALDIRTILSSQQQQPTSNTAYNPPLVLSHSVAYTDRAMSARSQMHVLGLGNGFVLFLRARSRQRKSLGRVSFHMPGSAVITTAARALGWEGVETQGAHMYFVEQLSTVPGHPHLVVSACADGSIAVWDVRFVFDSAAPCATASVLVKVSAMAVIGVQGTTVQVAVAGPLLSIDPESAPAKLV</sequence>
<organism evidence="4 5">
    <name type="scientific">Allomyces macrogynus (strain ATCC 38327)</name>
    <name type="common">Allomyces javanicus var. macrogynus</name>
    <dbReference type="NCBI Taxonomy" id="578462"/>
    <lineage>
        <taxon>Eukaryota</taxon>
        <taxon>Fungi</taxon>
        <taxon>Fungi incertae sedis</taxon>
        <taxon>Blastocladiomycota</taxon>
        <taxon>Blastocladiomycetes</taxon>
        <taxon>Blastocladiales</taxon>
        <taxon>Blastocladiaceae</taxon>
        <taxon>Allomyces</taxon>
    </lineage>
</organism>
<dbReference type="InterPro" id="IPR015943">
    <property type="entry name" value="WD40/YVTN_repeat-like_dom_sf"/>
</dbReference>
<dbReference type="PROSITE" id="PS00678">
    <property type="entry name" value="WD_REPEATS_1"/>
    <property type="match status" value="1"/>
</dbReference>
<keyword evidence="5" id="KW-1185">Reference proteome</keyword>
<dbReference type="EMBL" id="GG745331">
    <property type="protein sequence ID" value="KNE56885.1"/>
    <property type="molecule type" value="Genomic_DNA"/>
</dbReference>
<dbReference type="AlphaFoldDB" id="A0A0L0S391"/>
<dbReference type="InterPro" id="IPR036322">
    <property type="entry name" value="WD40_repeat_dom_sf"/>
</dbReference>
<dbReference type="PANTHER" id="PTHR44666">
    <property type="entry name" value="WD REPEAT-CONTAINING PROTEIN 53"/>
    <property type="match status" value="1"/>
</dbReference>
<dbReference type="OrthoDB" id="2161379at2759"/>
<evidence type="ECO:0000313" key="5">
    <source>
        <dbReference type="Proteomes" id="UP000054350"/>
    </source>
</evidence>
<name>A0A0L0S391_ALLM3</name>
<evidence type="ECO:0000256" key="1">
    <source>
        <dbReference type="ARBA" id="ARBA00022574"/>
    </source>
</evidence>
<dbReference type="InterPro" id="IPR019775">
    <property type="entry name" value="WD40_repeat_CS"/>
</dbReference>
<proteinExistence type="predicted"/>
<reference evidence="5" key="2">
    <citation type="submission" date="2009-11" db="EMBL/GenBank/DDBJ databases">
        <title>The Genome Sequence of Allomyces macrogynus strain ATCC 38327.</title>
        <authorList>
            <consortium name="The Broad Institute Genome Sequencing Platform"/>
            <person name="Russ C."/>
            <person name="Cuomo C."/>
            <person name="Shea T."/>
            <person name="Young S.K."/>
            <person name="Zeng Q."/>
            <person name="Koehrsen M."/>
            <person name="Haas B."/>
            <person name="Borodovsky M."/>
            <person name="Guigo R."/>
            <person name="Alvarado L."/>
            <person name="Berlin A."/>
            <person name="Borenstein D."/>
            <person name="Chen Z."/>
            <person name="Engels R."/>
            <person name="Freedman E."/>
            <person name="Gellesch M."/>
            <person name="Goldberg J."/>
            <person name="Griggs A."/>
            <person name="Gujja S."/>
            <person name="Heiman D."/>
            <person name="Hepburn T."/>
            <person name="Howarth C."/>
            <person name="Jen D."/>
            <person name="Larson L."/>
            <person name="Lewis B."/>
            <person name="Mehta T."/>
            <person name="Park D."/>
            <person name="Pearson M."/>
            <person name="Roberts A."/>
            <person name="Saif S."/>
            <person name="Shenoy N."/>
            <person name="Sisk P."/>
            <person name="Stolte C."/>
            <person name="Sykes S."/>
            <person name="Walk T."/>
            <person name="White J."/>
            <person name="Yandava C."/>
            <person name="Burger G."/>
            <person name="Gray M.W."/>
            <person name="Holland P.W.H."/>
            <person name="King N."/>
            <person name="Lang F.B.F."/>
            <person name="Roger A.J."/>
            <person name="Ruiz-Trillo I."/>
            <person name="Lander E."/>
            <person name="Nusbaum C."/>
        </authorList>
    </citation>
    <scope>NUCLEOTIDE SEQUENCE [LARGE SCALE GENOMIC DNA]</scope>
    <source>
        <strain evidence="5">ATCC 38327</strain>
    </source>
</reference>
<feature type="repeat" description="WD" evidence="3">
    <location>
        <begin position="49"/>
        <end position="71"/>
    </location>
</feature>
<evidence type="ECO:0000313" key="4">
    <source>
        <dbReference type="EMBL" id="KNE56885.1"/>
    </source>
</evidence>
<dbReference type="PROSITE" id="PS50082">
    <property type="entry name" value="WD_REPEATS_2"/>
    <property type="match status" value="1"/>
</dbReference>
<protein>
    <submittedName>
        <fullName evidence="4">Uncharacterized protein</fullName>
    </submittedName>
</protein>
<dbReference type="Gene3D" id="2.130.10.10">
    <property type="entry name" value="YVTN repeat-like/Quinoprotein amine dehydrogenase"/>
    <property type="match status" value="1"/>
</dbReference>
<dbReference type="SUPFAM" id="SSF50978">
    <property type="entry name" value="WD40 repeat-like"/>
    <property type="match status" value="1"/>
</dbReference>
<keyword evidence="1 3" id="KW-0853">WD repeat</keyword>
<accession>A0A0L0S391</accession>